<feature type="region of interest" description="Disordered" evidence="1">
    <location>
        <begin position="15"/>
        <end position="55"/>
    </location>
</feature>
<evidence type="ECO:0000256" key="1">
    <source>
        <dbReference type="SAM" id="MobiDB-lite"/>
    </source>
</evidence>
<accession>X2L7I0</accession>
<dbReference type="AlphaFoldDB" id="X2L7I0"/>
<protein>
    <submittedName>
        <fullName evidence="2">Uncharacterized protein</fullName>
    </submittedName>
</protein>
<reference evidence="2" key="1">
    <citation type="submission" date="2013-10" db="EMBL/GenBank/DDBJ databases">
        <title>Functional metagenomics reveals novel beta-galactosidases not predictable from gene sequences.</title>
        <authorList>
            <person name="Cheng J."/>
            <person name="Engel K."/>
            <person name="Romantsov T."/>
            <person name="Neufeld J.D."/>
            <person name="Rose D.R."/>
            <person name="Charles T.C."/>
        </authorList>
    </citation>
    <scope>NUCLEOTIDE SEQUENCE</scope>
</reference>
<organism evidence="2">
    <name type="scientific">uncultured bacterium lac16</name>
    <dbReference type="NCBI Taxonomy" id="1447240"/>
    <lineage>
        <taxon>Bacteria</taxon>
        <taxon>environmental samples</taxon>
    </lineage>
</organism>
<sequence length="444" mass="47776">MDALVLIPLILATTAPPQTATPPSPQPEAAQTGAPPTDAGQTNVPPDGVAPPKPAPAKIALPQPAAASEAKLKLGGAIRGRYDLRFNDVGADGQRRTSQHLSFDTLLLTADYDSSVIFGSAQYRFYGGSFIYGRANGYDVYPGEVSFPMYAYVGAKLSAEDKVTVGLQPVPFDDRWWGSAFFNSLGFVYGMEEVYNLGISASHQGKKAGFDIGFFPGAAPNAFGISRDSARFTVNLVRADGYVPGGTQTAERNMIVGRTKYQVPLSATAKLTLTGSGWISSVRNFETGRDGYRHAAAFSAKVEDGRWHGKLLAARQIIDPRGPGPNDRVSVGDYDASYNIAARGTMLFGELGRSIDTGKLPFELSLYGNYARFLKSQGSFPDSERLTLGAFWTDKATHRIRIWSDLMIGRNDPYVGAGQFVSGAAQGGDNRVKTSLLILMGYYF</sequence>
<dbReference type="EMBL" id="KF796594">
    <property type="protein sequence ID" value="AHN97624.1"/>
    <property type="molecule type" value="Genomic_DNA"/>
</dbReference>
<name>X2L7I0_9BACT</name>
<proteinExistence type="predicted"/>
<evidence type="ECO:0000313" key="2">
    <source>
        <dbReference type="EMBL" id="AHN97624.1"/>
    </source>
</evidence>